<dbReference type="Proteomes" id="UP000574317">
    <property type="component" value="Unassembled WGS sequence"/>
</dbReference>
<accession>A0A8H5I3U1</accession>
<dbReference type="AlphaFoldDB" id="A0A8H5I3U1"/>
<evidence type="ECO:0000313" key="1">
    <source>
        <dbReference type="EMBL" id="KAF5528867.1"/>
    </source>
</evidence>
<keyword evidence="2" id="KW-1185">Reference proteome</keyword>
<name>A0A8H5I3U1_9HYPO</name>
<evidence type="ECO:0000313" key="2">
    <source>
        <dbReference type="Proteomes" id="UP000574317"/>
    </source>
</evidence>
<comment type="caution">
    <text evidence="1">The sequence shown here is derived from an EMBL/GenBank/DDBJ whole genome shotgun (WGS) entry which is preliminary data.</text>
</comment>
<gene>
    <name evidence="1" type="ORF">FNAPI_14075</name>
</gene>
<reference evidence="1 2" key="1">
    <citation type="submission" date="2020-05" db="EMBL/GenBank/DDBJ databases">
        <title>Identification and distribution of gene clusters putatively required for synthesis of sphingolipid metabolism inhibitors in phylogenetically diverse species of the filamentous fungus Fusarium.</title>
        <authorList>
            <person name="Kim H.-S."/>
            <person name="Busman M."/>
            <person name="Brown D.W."/>
            <person name="Divon H."/>
            <person name="Uhlig S."/>
            <person name="Proctor R.H."/>
        </authorList>
    </citation>
    <scope>NUCLEOTIDE SEQUENCE [LARGE SCALE GENOMIC DNA]</scope>
    <source>
        <strain evidence="1 2">NRRL 25196</strain>
    </source>
</reference>
<proteinExistence type="predicted"/>
<sequence>MAELSEILDFLWRPSRQSGTVKGPPIHRFRPENFHYYQNWGFTICRIYYGTESDKHWETLLEVLSQPTLLSVGYHENERLWKMDRNCYMGPYKDKAKYVASLETFKSLFRLVPREDPLLLKDLDIKGLRDDCQQEHPKAEKRVAGASFCFVLVADKAVLGGIARQDFVVKALGYDWEGRIEHGGWGWVRLQTGRLLELWEALLLSQLMDTNKYYSLGFEGPERDLETYLWIGDMSMPPLRDCSKAQVADPLSVSVRPRFRFDHELMIDEDAIVLPSKSLCP</sequence>
<organism evidence="1 2">
    <name type="scientific">Fusarium napiforme</name>
    <dbReference type="NCBI Taxonomy" id="42672"/>
    <lineage>
        <taxon>Eukaryota</taxon>
        <taxon>Fungi</taxon>
        <taxon>Dikarya</taxon>
        <taxon>Ascomycota</taxon>
        <taxon>Pezizomycotina</taxon>
        <taxon>Sordariomycetes</taxon>
        <taxon>Hypocreomycetidae</taxon>
        <taxon>Hypocreales</taxon>
        <taxon>Nectriaceae</taxon>
        <taxon>Fusarium</taxon>
        <taxon>Fusarium fujikuroi species complex</taxon>
    </lineage>
</organism>
<protein>
    <submittedName>
        <fullName evidence="1">Uncharacterized protein</fullName>
    </submittedName>
</protein>
<dbReference type="EMBL" id="JAAOAO010001237">
    <property type="protein sequence ID" value="KAF5528867.1"/>
    <property type="molecule type" value="Genomic_DNA"/>
</dbReference>